<dbReference type="AlphaFoldDB" id="A0A8J5GGS4"/>
<comment type="caution">
    <text evidence="1">The sequence shown here is derived from an EMBL/GenBank/DDBJ whole genome shotgun (WGS) entry which is preliminary data.</text>
</comment>
<organism evidence="1 2">
    <name type="scientific">Zingiber officinale</name>
    <name type="common">Ginger</name>
    <name type="synonym">Amomum zingiber</name>
    <dbReference type="NCBI Taxonomy" id="94328"/>
    <lineage>
        <taxon>Eukaryota</taxon>
        <taxon>Viridiplantae</taxon>
        <taxon>Streptophyta</taxon>
        <taxon>Embryophyta</taxon>
        <taxon>Tracheophyta</taxon>
        <taxon>Spermatophyta</taxon>
        <taxon>Magnoliopsida</taxon>
        <taxon>Liliopsida</taxon>
        <taxon>Zingiberales</taxon>
        <taxon>Zingiberaceae</taxon>
        <taxon>Zingiber</taxon>
    </lineage>
</organism>
<name>A0A8J5GGS4_ZINOF</name>
<proteinExistence type="predicted"/>
<dbReference type="EMBL" id="JACMSC010000009">
    <property type="protein sequence ID" value="KAG6507272.1"/>
    <property type="molecule type" value="Genomic_DNA"/>
</dbReference>
<gene>
    <name evidence="1" type="ORF">ZIOFF_032614</name>
</gene>
<evidence type="ECO:0000313" key="1">
    <source>
        <dbReference type="EMBL" id="KAG6507272.1"/>
    </source>
</evidence>
<reference evidence="1 2" key="1">
    <citation type="submission" date="2020-08" db="EMBL/GenBank/DDBJ databases">
        <title>Plant Genome Project.</title>
        <authorList>
            <person name="Zhang R.-G."/>
        </authorList>
    </citation>
    <scope>NUCLEOTIDE SEQUENCE [LARGE SCALE GENOMIC DNA]</scope>
    <source>
        <tissue evidence="1">Rhizome</tissue>
    </source>
</reference>
<accession>A0A8J5GGS4</accession>
<protein>
    <submittedName>
        <fullName evidence="1">Uncharacterized protein</fullName>
    </submittedName>
</protein>
<keyword evidence="2" id="KW-1185">Reference proteome</keyword>
<dbReference type="Proteomes" id="UP000734854">
    <property type="component" value="Unassembled WGS sequence"/>
</dbReference>
<evidence type="ECO:0000313" key="2">
    <source>
        <dbReference type="Proteomes" id="UP000734854"/>
    </source>
</evidence>
<sequence length="97" mass="10814">MIRRPFRWRNRYTTAPTGHSTAAAAANARNPTVGPTTLHRHGLLLAPHSTHKGAAIAMSSRFYDSPVILKAKRTSSVPFRPTPMFPYYRSHVAGRVF</sequence>